<proteinExistence type="predicted"/>
<feature type="compositionally biased region" description="Basic and acidic residues" evidence="1">
    <location>
        <begin position="36"/>
        <end position="54"/>
    </location>
</feature>
<accession>A0A256FA97</accession>
<dbReference type="EMBL" id="NNRK01000031">
    <property type="protein sequence ID" value="OYR11799.1"/>
    <property type="molecule type" value="Genomic_DNA"/>
</dbReference>
<dbReference type="RefSeq" id="WP_167382810.1">
    <property type="nucleotide sequence ID" value="NZ_JBHEEL010000013.1"/>
</dbReference>
<protein>
    <submittedName>
        <fullName evidence="2">Uncharacterized protein</fullName>
    </submittedName>
</protein>
<dbReference type="Proteomes" id="UP000216345">
    <property type="component" value="Unassembled WGS sequence"/>
</dbReference>
<dbReference type="AlphaFoldDB" id="A0A256FA97"/>
<evidence type="ECO:0000313" key="2">
    <source>
        <dbReference type="EMBL" id="OYR11799.1"/>
    </source>
</evidence>
<keyword evidence="3" id="KW-1185">Reference proteome</keyword>
<organism evidence="2 3">
    <name type="scientific">Brucella rhizosphaerae</name>
    <dbReference type="NCBI Taxonomy" id="571254"/>
    <lineage>
        <taxon>Bacteria</taxon>
        <taxon>Pseudomonadati</taxon>
        <taxon>Pseudomonadota</taxon>
        <taxon>Alphaproteobacteria</taxon>
        <taxon>Hyphomicrobiales</taxon>
        <taxon>Brucellaceae</taxon>
        <taxon>Brucella/Ochrobactrum group</taxon>
        <taxon>Brucella</taxon>
    </lineage>
</organism>
<feature type="region of interest" description="Disordered" evidence="1">
    <location>
        <begin position="27"/>
        <end position="54"/>
    </location>
</feature>
<name>A0A256FA97_9HYPH</name>
<reference evidence="2 3" key="1">
    <citation type="submission" date="2017-07" db="EMBL/GenBank/DDBJ databases">
        <title>Phylogenetic study on the rhizospheric bacterium Ochrobactrum sp. A44.</title>
        <authorList>
            <person name="Krzyzanowska D.M."/>
            <person name="Ossowicki A."/>
            <person name="Rajewska M."/>
            <person name="Maciag T."/>
            <person name="Kaczynski Z."/>
            <person name="Czerwicka M."/>
            <person name="Jafra S."/>
        </authorList>
    </citation>
    <scope>NUCLEOTIDE SEQUENCE [LARGE SCALE GENOMIC DNA]</scope>
    <source>
        <strain evidence="2 3">PR17</strain>
    </source>
</reference>
<evidence type="ECO:0000313" key="3">
    <source>
        <dbReference type="Proteomes" id="UP000216345"/>
    </source>
</evidence>
<evidence type="ECO:0000256" key="1">
    <source>
        <dbReference type="SAM" id="MobiDB-lite"/>
    </source>
</evidence>
<gene>
    <name evidence="2" type="ORF">CEV32_1332</name>
</gene>
<sequence length="54" mass="6401">MDQPAYDVEFGEIIRWLRQHGLILQSDLEGNTELSTRAERTGRKRRREAEQTNE</sequence>
<comment type="caution">
    <text evidence="2">The sequence shown here is derived from an EMBL/GenBank/DDBJ whole genome shotgun (WGS) entry which is preliminary data.</text>
</comment>